<reference evidence="3" key="1">
    <citation type="submission" date="2025-08" db="UniProtKB">
        <authorList>
            <consortium name="RefSeq"/>
        </authorList>
    </citation>
    <scope>IDENTIFICATION</scope>
</reference>
<protein>
    <submittedName>
        <fullName evidence="3">Uncharacterized protein LOC106061389 isoform X1</fullName>
    </submittedName>
</protein>
<dbReference type="PANTHER" id="PTHR15020:SF50">
    <property type="entry name" value="UPF0659 PROTEIN YMR090W"/>
    <property type="match status" value="1"/>
</dbReference>
<gene>
    <name evidence="3" type="primary">LOC106061389</name>
</gene>
<dbReference type="RefSeq" id="XP_055868489.1">
    <property type="nucleotide sequence ID" value="XM_056012514.1"/>
</dbReference>
<dbReference type="Gene3D" id="3.40.50.720">
    <property type="entry name" value="NAD(P)-binding Rossmann-like Domain"/>
    <property type="match status" value="1"/>
</dbReference>
<dbReference type="InterPro" id="IPR036291">
    <property type="entry name" value="NAD(P)-bd_dom_sf"/>
</dbReference>
<dbReference type="OrthoDB" id="419598at2759"/>
<dbReference type="GO" id="GO:0003824">
    <property type="term" value="F:catalytic activity"/>
    <property type="evidence" value="ECO:0007669"/>
    <property type="project" value="UniProtKB-ARBA"/>
</dbReference>
<sequence length="242" mass="26858">MHKAMNSLKSVYLAMQIKAASLTTMKVLVIGATGQSGLLIISEALARGYEVIALVRCPEKINIMHEKLKVVQVDILKSEEIAENLKGCDAVLSAIGGRPGIMTPCDIYSKSGEAVVKAMRETGVKRFIAITAWGTKDDPDLPFVWKWVLKPSFLRNIVKDMEIFEDYLLKECSDINYTVVKPPRLTNEPSNGEKIIAKEGQCIANVSNAISRQDVVRFMLDNITSQDYFKKLVSVAMSSEKK</sequence>
<dbReference type="AlphaFoldDB" id="A0A9W2Z0K4"/>
<accession>A0A9W2Z0K4</accession>
<organism evidence="2 3">
    <name type="scientific">Biomphalaria glabrata</name>
    <name type="common">Bloodfluke planorb</name>
    <name type="synonym">Freshwater snail</name>
    <dbReference type="NCBI Taxonomy" id="6526"/>
    <lineage>
        <taxon>Eukaryota</taxon>
        <taxon>Metazoa</taxon>
        <taxon>Spiralia</taxon>
        <taxon>Lophotrochozoa</taxon>
        <taxon>Mollusca</taxon>
        <taxon>Gastropoda</taxon>
        <taxon>Heterobranchia</taxon>
        <taxon>Euthyneura</taxon>
        <taxon>Panpulmonata</taxon>
        <taxon>Hygrophila</taxon>
        <taxon>Lymnaeoidea</taxon>
        <taxon>Planorbidae</taxon>
        <taxon>Biomphalaria</taxon>
    </lineage>
</organism>
<dbReference type="OMA" id="APFIIKQ"/>
<dbReference type="InterPro" id="IPR016040">
    <property type="entry name" value="NAD(P)-bd_dom"/>
</dbReference>
<dbReference type="CDD" id="cd05244">
    <property type="entry name" value="BVR-B_like_SDR_a"/>
    <property type="match status" value="1"/>
</dbReference>
<proteinExistence type="predicted"/>
<feature type="domain" description="NAD(P)-binding" evidence="1">
    <location>
        <begin position="31"/>
        <end position="224"/>
    </location>
</feature>
<dbReference type="Proteomes" id="UP001165740">
    <property type="component" value="Chromosome 15"/>
</dbReference>
<dbReference type="PANTHER" id="PTHR15020">
    <property type="entry name" value="FLAVIN REDUCTASE-RELATED"/>
    <property type="match status" value="1"/>
</dbReference>
<name>A0A9W2Z0K4_BIOGL</name>
<dbReference type="GeneID" id="106061389"/>
<evidence type="ECO:0000259" key="1">
    <source>
        <dbReference type="Pfam" id="PF13460"/>
    </source>
</evidence>
<evidence type="ECO:0000313" key="3">
    <source>
        <dbReference type="RefSeq" id="XP_055868489.1"/>
    </source>
</evidence>
<dbReference type="Pfam" id="PF13460">
    <property type="entry name" value="NAD_binding_10"/>
    <property type="match status" value="1"/>
</dbReference>
<keyword evidence="2" id="KW-1185">Reference proteome</keyword>
<evidence type="ECO:0000313" key="2">
    <source>
        <dbReference type="Proteomes" id="UP001165740"/>
    </source>
</evidence>
<dbReference type="SUPFAM" id="SSF51735">
    <property type="entry name" value="NAD(P)-binding Rossmann-fold domains"/>
    <property type="match status" value="1"/>
</dbReference>